<keyword evidence="14" id="KW-1185">Reference proteome</keyword>
<evidence type="ECO:0000313" key="13">
    <source>
        <dbReference type="EMBL" id="EFJ41646.1"/>
    </source>
</evidence>
<dbReference type="GO" id="GO:0000014">
    <property type="term" value="F:single-stranded DNA endodeoxyribonuclease activity"/>
    <property type="evidence" value="ECO:0007669"/>
    <property type="project" value="TreeGrafter"/>
</dbReference>
<dbReference type="GO" id="GO:0046872">
    <property type="term" value="F:metal ion binding"/>
    <property type="evidence" value="ECO:0007669"/>
    <property type="project" value="UniProtKB-KW"/>
</dbReference>
<proteinExistence type="inferred from homology"/>
<accession>D8UF30</accession>
<comment type="cofactor">
    <cofactor evidence="1">
        <name>Mg(2+)</name>
        <dbReference type="ChEBI" id="CHEBI:18420"/>
    </cofactor>
</comment>
<dbReference type="SUPFAM" id="SSF54060">
    <property type="entry name" value="His-Me finger endonucleases"/>
    <property type="match status" value="1"/>
</dbReference>
<dbReference type="OrthoDB" id="5418055at2759"/>
<dbReference type="GO" id="GO:0004521">
    <property type="term" value="F:RNA endonuclease activity"/>
    <property type="evidence" value="ECO:0007669"/>
    <property type="project" value="TreeGrafter"/>
</dbReference>
<feature type="active site" description="Proton acceptor" evidence="8">
    <location>
        <position position="123"/>
    </location>
</feature>
<evidence type="ECO:0000259" key="12">
    <source>
        <dbReference type="SMART" id="SM00892"/>
    </source>
</evidence>
<protein>
    <submittedName>
        <fullName evidence="13">Mitochondrial nuclease</fullName>
    </submittedName>
</protein>
<dbReference type="PROSITE" id="PS51257">
    <property type="entry name" value="PROKAR_LIPOPROTEIN"/>
    <property type="match status" value="1"/>
</dbReference>
<dbReference type="CDD" id="cd00091">
    <property type="entry name" value="NUC"/>
    <property type="match status" value="1"/>
</dbReference>
<dbReference type="RefSeq" id="XP_002957302.1">
    <property type="nucleotide sequence ID" value="XM_002957256.1"/>
</dbReference>
<evidence type="ECO:0000256" key="9">
    <source>
        <dbReference type="PIRSR" id="PIRSR640255-2"/>
    </source>
</evidence>
<keyword evidence="3" id="KW-0540">Nuclease</keyword>
<feature type="region of interest" description="Disordered" evidence="10">
    <location>
        <begin position="188"/>
        <end position="216"/>
    </location>
</feature>
<evidence type="ECO:0000313" key="14">
    <source>
        <dbReference type="Proteomes" id="UP000001058"/>
    </source>
</evidence>
<evidence type="ECO:0000256" key="4">
    <source>
        <dbReference type="ARBA" id="ARBA00022723"/>
    </source>
</evidence>
<feature type="binding site" evidence="9">
    <location>
        <position position="155"/>
    </location>
    <ligand>
        <name>Mg(2+)</name>
        <dbReference type="ChEBI" id="CHEBI:18420"/>
        <note>catalytic</note>
    </ligand>
</feature>
<feature type="domain" description="ENPP1-3/EXOG-like endonuclease/phosphodiesterase" evidence="11">
    <location>
        <begin position="60"/>
        <end position="345"/>
    </location>
</feature>
<dbReference type="InterPro" id="IPR018524">
    <property type="entry name" value="DNA/RNA_endonuclease_AS"/>
</dbReference>
<dbReference type="InterPro" id="IPR020821">
    <property type="entry name" value="ENPP1-3/EXOG-like_nuc-like"/>
</dbReference>
<dbReference type="InterPro" id="IPR001604">
    <property type="entry name" value="Endo_G_ENPP1-like_dom"/>
</dbReference>
<dbReference type="GO" id="GO:0005743">
    <property type="term" value="C:mitochondrial inner membrane"/>
    <property type="evidence" value="ECO:0007669"/>
    <property type="project" value="TreeGrafter"/>
</dbReference>
<dbReference type="InterPro" id="IPR044925">
    <property type="entry name" value="His-Me_finger_sf"/>
</dbReference>
<dbReference type="GO" id="GO:0003676">
    <property type="term" value="F:nucleic acid binding"/>
    <property type="evidence" value="ECO:0007669"/>
    <property type="project" value="InterPro"/>
</dbReference>
<feature type="compositionally biased region" description="Gly residues" evidence="10">
    <location>
        <begin position="199"/>
        <end position="211"/>
    </location>
</feature>
<evidence type="ECO:0000256" key="7">
    <source>
        <dbReference type="ARBA" id="ARBA00022842"/>
    </source>
</evidence>
<dbReference type="Proteomes" id="UP000001058">
    <property type="component" value="Unassembled WGS sequence"/>
</dbReference>
<evidence type="ECO:0000256" key="8">
    <source>
        <dbReference type="PIRSR" id="PIRSR640255-1"/>
    </source>
</evidence>
<dbReference type="GO" id="GO:0005634">
    <property type="term" value="C:nucleus"/>
    <property type="evidence" value="ECO:0007669"/>
    <property type="project" value="TreeGrafter"/>
</dbReference>
<evidence type="ECO:0000256" key="2">
    <source>
        <dbReference type="ARBA" id="ARBA00010052"/>
    </source>
</evidence>
<dbReference type="InParanoid" id="D8UF30"/>
<dbReference type="KEGG" id="vcn:VOLCADRAFT_107604"/>
<dbReference type="EMBL" id="GL378392">
    <property type="protein sequence ID" value="EFJ41646.1"/>
    <property type="molecule type" value="Genomic_DNA"/>
</dbReference>
<keyword evidence="5" id="KW-0255">Endonuclease</keyword>
<evidence type="ECO:0000256" key="1">
    <source>
        <dbReference type="ARBA" id="ARBA00001946"/>
    </source>
</evidence>
<dbReference type="Pfam" id="PF01223">
    <property type="entry name" value="Endonuclease_NS"/>
    <property type="match status" value="1"/>
</dbReference>
<evidence type="ECO:0000256" key="10">
    <source>
        <dbReference type="SAM" id="MobiDB-lite"/>
    </source>
</evidence>
<reference evidence="13 14" key="1">
    <citation type="journal article" date="2010" name="Science">
        <title>Genomic analysis of organismal complexity in the multicellular green alga Volvox carteri.</title>
        <authorList>
            <person name="Prochnik S.E."/>
            <person name="Umen J."/>
            <person name="Nedelcu A.M."/>
            <person name="Hallmann A."/>
            <person name="Miller S.M."/>
            <person name="Nishii I."/>
            <person name="Ferris P."/>
            <person name="Kuo A."/>
            <person name="Mitros T."/>
            <person name="Fritz-Laylin L.K."/>
            <person name="Hellsten U."/>
            <person name="Chapman J."/>
            <person name="Simakov O."/>
            <person name="Rensing S.A."/>
            <person name="Terry A."/>
            <person name="Pangilinan J."/>
            <person name="Kapitonov V."/>
            <person name="Jurka J."/>
            <person name="Salamov A."/>
            <person name="Shapiro H."/>
            <person name="Schmutz J."/>
            <person name="Grimwood J."/>
            <person name="Lindquist E."/>
            <person name="Lucas S."/>
            <person name="Grigoriev I.V."/>
            <person name="Schmitt R."/>
            <person name="Kirk D."/>
            <person name="Rokhsar D.S."/>
        </authorList>
    </citation>
    <scope>NUCLEOTIDE SEQUENCE [LARGE SCALE GENOMIC DNA]</scope>
    <source>
        <strain evidence="14">f. Nagariensis / Eve</strain>
    </source>
</reference>
<dbReference type="InterPro" id="IPR040255">
    <property type="entry name" value="Non-specific_endonuclease"/>
</dbReference>
<keyword evidence="7" id="KW-0460">Magnesium</keyword>
<feature type="compositionally biased region" description="Low complexity" evidence="10">
    <location>
        <begin position="405"/>
        <end position="417"/>
    </location>
</feature>
<keyword evidence="4 9" id="KW-0479">Metal-binding</keyword>
<feature type="region of interest" description="Disordered" evidence="10">
    <location>
        <begin position="384"/>
        <end position="430"/>
    </location>
</feature>
<feature type="compositionally biased region" description="Low complexity" evidence="10">
    <location>
        <begin position="452"/>
        <end position="468"/>
    </location>
</feature>
<name>D8UF30_VOLCA</name>
<organism evidence="14">
    <name type="scientific">Volvox carteri f. nagariensis</name>
    <dbReference type="NCBI Taxonomy" id="3068"/>
    <lineage>
        <taxon>Eukaryota</taxon>
        <taxon>Viridiplantae</taxon>
        <taxon>Chlorophyta</taxon>
        <taxon>core chlorophytes</taxon>
        <taxon>Chlorophyceae</taxon>
        <taxon>CS clade</taxon>
        <taxon>Chlamydomonadales</taxon>
        <taxon>Volvocaceae</taxon>
        <taxon>Volvox</taxon>
    </lineage>
</organism>
<feature type="domain" description="DNA/RNA non-specific endonuclease/pyrophosphatase/phosphodiesterase" evidence="12">
    <location>
        <begin position="59"/>
        <end position="345"/>
    </location>
</feature>
<feature type="region of interest" description="Disordered" evidence="10">
    <location>
        <begin position="445"/>
        <end position="468"/>
    </location>
</feature>
<evidence type="ECO:0000259" key="11">
    <source>
        <dbReference type="SMART" id="SM00477"/>
    </source>
</evidence>
<keyword evidence="6" id="KW-0378">Hydrolase</keyword>
<sequence>MRMLFVGFGVGVAVGAGGCYLYLSAVKQPQDRRAGLGISLVEGHHAAKFGAPETEILRQYEGYVAAYDYRTRNPKWVLEHITRASSNGDAKREGSEFFPDPGIDPRFSAKLSDFRGSGYDRGHMTPAADHKSSQKAMDETFSLINISPQVGAGFNRDYWARFERFVKELTYAAADVYIVTGPLWLPTQSPPLQQQQQDGDGGGGGGGGGEASGKAKGGRWTLVHDWIVVIGLVRGPFSLVGYFSPGPAQEGRGTGGKPPGLVAVPTHYYKVVLADPRGGGGGEYGKGATPRDPPSPLSNGTVAVGAFVMPNQPIDARNPLTAYVVPLDDLEQVAGTKFFPALLDEPRRRAALDAAAVGWRQEGLAQLKPFERISMKQAYAALPAPTDTDASSTQPPQVTSPKAPPGNASSSSSSSSSSPPPAPKTPRGADVVHICDVNACQLPRPDFYLPAGSGTKSRSSSSTSSQRQ</sequence>
<dbReference type="eggNOG" id="KOG3721">
    <property type="taxonomic scope" value="Eukaryota"/>
</dbReference>
<dbReference type="SMART" id="SM00892">
    <property type="entry name" value="Endonuclease_NS"/>
    <property type="match status" value="1"/>
</dbReference>
<dbReference type="PROSITE" id="PS01070">
    <property type="entry name" value="NUCLEASE_NON_SPEC"/>
    <property type="match status" value="1"/>
</dbReference>
<dbReference type="AlphaFoldDB" id="D8UF30"/>
<dbReference type="SMART" id="SM00477">
    <property type="entry name" value="NUC"/>
    <property type="match status" value="1"/>
</dbReference>
<evidence type="ECO:0000256" key="6">
    <source>
        <dbReference type="ARBA" id="ARBA00022801"/>
    </source>
</evidence>
<gene>
    <name evidence="13" type="primary">nuc1</name>
    <name evidence="13" type="ORF">VOLCADRAFT_107604</name>
</gene>
<evidence type="ECO:0000256" key="3">
    <source>
        <dbReference type="ARBA" id="ARBA00022722"/>
    </source>
</evidence>
<dbReference type="InterPro" id="IPR044929">
    <property type="entry name" value="DNA/RNA_non-sp_Endonuclease_sf"/>
</dbReference>
<dbReference type="Gene3D" id="3.40.570.10">
    <property type="entry name" value="Extracellular Endonuclease, subunit A"/>
    <property type="match status" value="1"/>
</dbReference>
<dbReference type="PANTHER" id="PTHR13966">
    <property type="entry name" value="ENDONUCLEASE RELATED"/>
    <property type="match status" value="1"/>
</dbReference>
<evidence type="ECO:0000256" key="5">
    <source>
        <dbReference type="ARBA" id="ARBA00022759"/>
    </source>
</evidence>
<dbReference type="STRING" id="3068.D8UF30"/>
<feature type="compositionally biased region" description="Polar residues" evidence="10">
    <location>
        <begin position="388"/>
        <end position="399"/>
    </location>
</feature>
<dbReference type="PANTHER" id="PTHR13966:SF5">
    <property type="entry name" value="ENDONUCLEASE G, MITOCHONDRIAL"/>
    <property type="match status" value="1"/>
</dbReference>
<comment type="similarity">
    <text evidence="2">Belongs to the DNA/RNA non-specific endonuclease family.</text>
</comment>
<dbReference type="GeneID" id="9626715"/>